<evidence type="ECO:0000256" key="11">
    <source>
        <dbReference type="ARBA" id="ARBA00023303"/>
    </source>
</evidence>
<keyword evidence="11" id="KW-0407">Ion channel</keyword>
<dbReference type="Pfam" id="PF10613">
    <property type="entry name" value="Lig_chan-Glu_bd"/>
    <property type="match status" value="1"/>
</dbReference>
<evidence type="ECO:0000313" key="17">
    <source>
        <dbReference type="Proteomes" id="UP001142055"/>
    </source>
</evidence>
<dbReference type="SMART" id="SM00918">
    <property type="entry name" value="Lig_chan-Glu_bd"/>
    <property type="match status" value="1"/>
</dbReference>
<evidence type="ECO:0000256" key="6">
    <source>
        <dbReference type="ARBA" id="ARBA00023065"/>
    </source>
</evidence>
<dbReference type="Gene3D" id="3.40.190.10">
    <property type="entry name" value="Periplasmic binding protein-like II"/>
    <property type="match status" value="2"/>
</dbReference>
<evidence type="ECO:0000256" key="1">
    <source>
        <dbReference type="ARBA" id="ARBA00004141"/>
    </source>
</evidence>
<evidence type="ECO:0000256" key="12">
    <source>
        <dbReference type="SAM" id="Phobius"/>
    </source>
</evidence>
<dbReference type="SMART" id="SM00062">
    <property type="entry name" value="PBPb"/>
    <property type="match status" value="1"/>
</dbReference>
<dbReference type="FunFam" id="3.40.190.10:FF:000024">
    <property type="entry name" value="Glutamate receptor, ionotropic, delta 1"/>
    <property type="match status" value="1"/>
</dbReference>
<keyword evidence="8" id="KW-0675">Receptor</keyword>
<evidence type="ECO:0000259" key="13">
    <source>
        <dbReference type="SMART" id="SM00062"/>
    </source>
</evidence>
<reference evidence="16" key="1">
    <citation type="submission" date="2022-12" db="EMBL/GenBank/DDBJ databases">
        <title>Genome assemblies of Blomia tropicalis.</title>
        <authorList>
            <person name="Cui Y."/>
        </authorList>
    </citation>
    <scope>NUCLEOTIDE SEQUENCE</scope>
    <source>
        <tissue evidence="16">Adult mites</tissue>
    </source>
</reference>
<dbReference type="Proteomes" id="UP001142055">
    <property type="component" value="Chromosome 1"/>
</dbReference>
<comment type="caution">
    <text evidence="16">The sequence shown here is derived from an EMBL/GenBank/DDBJ whole genome shotgun (WGS) entry which is preliminary data.</text>
</comment>
<feature type="domain" description="Solute-binding protein family 3/N-terminal" evidence="13">
    <location>
        <begin position="20"/>
        <end position="278"/>
    </location>
</feature>
<keyword evidence="9" id="KW-0325">Glycoprotein</keyword>
<accession>A0A9Q0MD74</accession>
<evidence type="ECO:0000256" key="3">
    <source>
        <dbReference type="ARBA" id="ARBA00022448"/>
    </source>
</evidence>
<keyword evidence="6" id="KW-0406">Ion transport</keyword>
<dbReference type="GO" id="GO:0016020">
    <property type="term" value="C:membrane"/>
    <property type="evidence" value="ECO:0007669"/>
    <property type="project" value="UniProtKB-SubCell"/>
</dbReference>
<evidence type="ECO:0000256" key="5">
    <source>
        <dbReference type="ARBA" id="ARBA00022989"/>
    </source>
</evidence>
<dbReference type="InterPro" id="IPR015683">
    <property type="entry name" value="Ionotropic_Glu_rcpt"/>
</dbReference>
<comment type="subcellular location">
    <subcellularLocation>
        <location evidence="1">Membrane</location>
        <topology evidence="1">Multi-pass membrane protein</topology>
    </subcellularLocation>
</comment>
<keyword evidence="7 12" id="KW-0472">Membrane</keyword>
<sequence length="444" mass="50279">MVASIIIGSVSVDAKPNRIQLRGVTIRNWPYADRLNDRYEGFIVDLMNLIGKRVDFSYQLYFSPDGKYGSEHNGHINGMIGEVFKNKADFAIADLTVTHSRKRYVDFTEPFMENQLSAIIRRDDAVGLRTLEDLVTKNEITRGSDMGLYGSRHAIAFGTYRTGSTFHTLKNSNDPIAIRMYSWMIRNPNALVGSAKEGFDRVNAGRYAFIVESTFAEYLSGLYCNLTTLYDTRQLYPRQFAIALPKGSPHLEAFNEAIRELKANGEIERLRQLYWANRCQQQQSQPPQPQNTNSAIQPIVAQTNSVVQTIPNVDAGNRVVPDLSLSIPSTSATARRGNSETIDLHRNGNSIEPINIEWNSNNHRQVEPINHRTLQPPTSINSRRNYDDVVGNGYRHGYKRYHQRGSSIQTAAFSSADHCSIYWTPLILCLLICMAEYILRLNVH</sequence>
<dbReference type="EMBL" id="JAPWDV010000001">
    <property type="protein sequence ID" value="KAJ6223559.1"/>
    <property type="molecule type" value="Genomic_DNA"/>
</dbReference>
<evidence type="ECO:0000256" key="8">
    <source>
        <dbReference type="ARBA" id="ARBA00023170"/>
    </source>
</evidence>
<dbReference type="SMART" id="SM00079">
    <property type="entry name" value="PBPe"/>
    <property type="match status" value="1"/>
</dbReference>
<organism evidence="16 17">
    <name type="scientific">Blomia tropicalis</name>
    <name type="common">Mite</name>
    <dbReference type="NCBI Taxonomy" id="40697"/>
    <lineage>
        <taxon>Eukaryota</taxon>
        <taxon>Metazoa</taxon>
        <taxon>Ecdysozoa</taxon>
        <taxon>Arthropoda</taxon>
        <taxon>Chelicerata</taxon>
        <taxon>Arachnida</taxon>
        <taxon>Acari</taxon>
        <taxon>Acariformes</taxon>
        <taxon>Sarcoptiformes</taxon>
        <taxon>Astigmata</taxon>
        <taxon>Glycyphagoidea</taxon>
        <taxon>Echimyopodidae</taxon>
        <taxon>Blomia</taxon>
    </lineage>
</organism>
<dbReference type="InterPro" id="IPR019594">
    <property type="entry name" value="Glu/Gly-bd"/>
</dbReference>
<dbReference type="InterPro" id="IPR001320">
    <property type="entry name" value="Iontro_rcpt_C"/>
</dbReference>
<evidence type="ECO:0000313" key="16">
    <source>
        <dbReference type="EMBL" id="KAJ6223559.1"/>
    </source>
</evidence>
<feature type="transmembrane region" description="Helical" evidence="12">
    <location>
        <begin position="421"/>
        <end position="439"/>
    </location>
</feature>
<keyword evidence="3" id="KW-0813">Transport</keyword>
<protein>
    <submittedName>
        <fullName evidence="16">Uncharacterized protein</fullName>
    </submittedName>
</protein>
<keyword evidence="10" id="KW-1071">Ligand-gated ion channel</keyword>
<dbReference type="InterPro" id="IPR001638">
    <property type="entry name" value="Solute-binding_3/MltF_N"/>
</dbReference>
<evidence type="ECO:0000256" key="9">
    <source>
        <dbReference type="ARBA" id="ARBA00023180"/>
    </source>
</evidence>
<feature type="domain" description="Ionotropic glutamate receptor L-glutamate and glycine-binding" evidence="15">
    <location>
        <begin position="30"/>
        <end position="85"/>
    </location>
</feature>
<evidence type="ECO:0000256" key="10">
    <source>
        <dbReference type="ARBA" id="ARBA00023286"/>
    </source>
</evidence>
<gene>
    <name evidence="16" type="ORF">RDWZM_002104</name>
</gene>
<dbReference type="CDD" id="cd13685">
    <property type="entry name" value="PBP2_iGluR_non_NMDA_like"/>
    <property type="match status" value="1"/>
</dbReference>
<dbReference type="AlphaFoldDB" id="A0A9Q0MD74"/>
<dbReference type="GO" id="GO:0015276">
    <property type="term" value="F:ligand-gated monoatomic ion channel activity"/>
    <property type="evidence" value="ECO:0007669"/>
    <property type="project" value="InterPro"/>
</dbReference>
<evidence type="ECO:0000256" key="4">
    <source>
        <dbReference type="ARBA" id="ARBA00022692"/>
    </source>
</evidence>
<evidence type="ECO:0000256" key="2">
    <source>
        <dbReference type="ARBA" id="ARBA00008685"/>
    </source>
</evidence>
<evidence type="ECO:0000256" key="7">
    <source>
        <dbReference type="ARBA" id="ARBA00023136"/>
    </source>
</evidence>
<keyword evidence="5 12" id="KW-1133">Transmembrane helix</keyword>
<feature type="domain" description="Ionotropic glutamate receptor C-terminal" evidence="14">
    <location>
        <begin position="20"/>
        <end position="277"/>
    </location>
</feature>
<dbReference type="SUPFAM" id="SSF53850">
    <property type="entry name" value="Periplasmic binding protein-like II"/>
    <property type="match status" value="1"/>
</dbReference>
<proteinExistence type="inferred from homology"/>
<keyword evidence="17" id="KW-1185">Reference proteome</keyword>
<evidence type="ECO:0000259" key="15">
    <source>
        <dbReference type="SMART" id="SM00918"/>
    </source>
</evidence>
<dbReference type="OMA" id="HINGMIG"/>
<keyword evidence="4 12" id="KW-0812">Transmembrane</keyword>
<dbReference type="PANTHER" id="PTHR18966">
    <property type="entry name" value="IONOTROPIC GLUTAMATE RECEPTOR"/>
    <property type="match status" value="1"/>
</dbReference>
<name>A0A9Q0MD74_BLOTA</name>
<comment type="similarity">
    <text evidence="2">Belongs to the glutamate-gated ion channel (TC 1.A.10.1) family.</text>
</comment>
<evidence type="ECO:0000259" key="14">
    <source>
        <dbReference type="SMART" id="SM00079"/>
    </source>
</evidence>